<dbReference type="EMBL" id="JAATIQ010000021">
    <property type="protein sequence ID" value="KAF4399529.1"/>
    <property type="molecule type" value="Genomic_DNA"/>
</dbReference>
<accession>A0A7J6HXF5</accession>
<dbReference type="AlphaFoldDB" id="A0A7J6HXF5"/>
<proteinExistence type="predicted"/>
<organism evidence="1 2">
    <name type="scientific">Cannabis sativa</name>
    <name type="common">Hemp</name>
    <name type="synonym">Marijuana</name>
    <dbReference type="NCBI Taxonomy" id="3483"/>
    <lineage>
        <taxon>Eukaryota</taxon>
        <taxon>Viridiplantae</taxon>
        <taxon>Streptophyta</taxon>
        <taxon>Embryophyta</taxon>
        <taxon>Tracheophyta</taxon>
        <taxon>Spermatophyta</taxon>
        <taxon>Magnoliopsida</taxon>
        <taxon>eudicotyledons</taxon>
        <taxon>Gunneridae</taxon>
        <taxon>Pentapetalae</taxon>
        <taxon>rosids</taxon>
        <taxon>fabids</taxon>
        <taxon>Rosales</taxon>
        <taxon>Cannabaceae</taxon>
        <taxon>Cannabis</taxon>
    </lineage>
</organism>
<evidence type="ECO:0000313" key="2">
    <source>
        <dbReference type="Proteomes" id="UP000583929"/>
    </source>
</evidence>
<name>A0A7J6HXF5_CANSA</name>
<sequence>MEKKEAKIVKKYTKSFEKITCARSHVGVEFNLIELMNPIHGRRHGRTKQQKEGEAFISSGLVLLECGYWLVADDEVCSRWNGMHG</sequence>
<reference evidence="1 2" key="1">
    <citation type="journal article" date="2020" name="bioRxiv">
        <title>Sequence and annotation of 42 cannabis genomes reveals extensive copy number variation in cannabinoid synthesis and pathogen resistance genes.</title>
        <authorList>
            <person name="Mckernan K.J."/>
            <person name="Helbert Y."/>
            <person name="Kane L.T."/>
            <person name="Ebling H."/>
            <person name="Zhang L."/>
            <person name="Liu B."/>
            <person name="Eaton Z."/>
            <person name="Mclaughlin S."/>
            <person name="Kingan S."/>
            <person name="Baybayan P."/>
            <person name="Concepcion G."/>
            <person name="Jordan M."/>
            <person name="Riva A."/>
            <person name="Barbazuk W."/>
            <person name="Harkins T."/>
        </authorList>
    </citation>
    <scope>NUCLEOTIDE SEQUENCE [LARGE SCALE GENOMIC DNA]</scope>
    <source>
        <strain evidence="2">cv. Jamaican Lion 4</strain>
        <tissue evidence="1">Leaf</tissue>
    </source>
</reference>
<evidence type="ECO:0000313" key="1">
    <source>
        <dbReference type="EMBL" id="KAF4399529.1"/>
    </source>
</evidence>
<gene>
    <name evidence="1" type="ORF">G4B88_022612</name>
</gene>
<keyword evidence="2" id="KW-1185">Reference proteome</keyword>
<dbReference type="Proteomes" id="UP000583929">
    <property type="component" value="Unassembled WGS sequence"/>
</dbReference>
<comment type="caution">
    <text evidence="1">The sequence shown here is derived from an EMBL/GenBank/DDBJ whole genome shotgun (WGS) entry which is preliminary data.</text>
</comment>
<protein>
    <submittedName>
        <fullName evidence="1">Uncharacterized protein</fullName>
    </submittedName>
</protein>